<feature type="compositionally biased region" description="Polar residues" evidence="1">
    <location>
        <begin position="355"/>
        <end position="371"/>
    </location>
</feature>
<feature type="compositionally biased region" description="Low complexity" evidence="1">
    <location>
        <begin position="412"/>
        <end position="428"/>
    </location>
</feature>
<name>A0A1D2N4K8_ORCCI</name>
<feature type="compositionally biased region" description="Low complexity" evidence="1">
    <location>
        <begin position="305"/>
        <end position="314"/>
    </location>
</feature>
<protein>
    <submittedName>
        <fullName evidence="2">Uncharacterized protein</fullName>
    </submittedName>
</protein>
<feature type="region of interest" description="Disordered" evidence="1">
    <location>
        <begin position="1"/>
        <end position="449"/>
    </location>
</feature>
<evidence type="ECO:0000256" key="1">
    <source>
        <dbReference type="SAM" id="MobiDB-lite"/>
    </source>
</evidence>
<feature type="compositionally biased region" description="Polar residues" evidence="1">
    <location>
        <begin position="70"/>
        <end position="104"/>
    </location>
</feature>
<gene>
    <name evidence="2" type="ORF">Ocin01_06478</name>
</gene>
<organism evidence="2 3">
    <name type="scientific">Orchesella cincta</name>
    <name type="common">Springtail</name>
    <name type="synonym">Podura cincta</name>
    <dbReference type="NCBI Taxonomy" id="48709"/>
    <lineage>
        <taxon>Eukaryota</taxon>
        <taxon>Metazoa</taxon>
        <taxon>Ecdysozoa</taxon>
        <taxon>Arthropoda</taxon>
        <taxon>Hexapoda</taxon>
        <taxon>Collembola</taxon>
        <taxon>Entomobryomorpha</taxon>
        <taxon>Entomobryoidea</taxon>
        <taxon>Orchesellidae</taxon>
        <taxon>Orchesellinae</taxon>
        <taxon>Orchesella</taxon>
    </lineage>
</organism>
<feature type="compositionally biased region" description="Low complexity" evidence="1">
    <location>
        <begin position="21"/>
        <end position="32"/>
    </location>
</feature>
<accession>A0A1D2N4K8</accession>
<feature type="compositionally biased region" description="Pro residues" evidence="1">
    <location>
        <begin position="331"/>
        <end position="343"/>
    </location>
</feature>
<feature type="compositionally biased region" description="Basic and acidic residues" evidence="1">
    <location>
        <begin position="138"/>
        <end position="152"/>
    </location>
</feature>
<dbReference type="AlphaFoldDB" id="A0A1D2N4K8"/>
<comment type="caution">
    <text evidence="2">The sequence shown here is derived from an EMBL/GenBank/DDBJ whole genome shotgun (WGS) entry which is preliminary data.</text>
</comment>
<feature type="compositionally biased region" description="Polar residues" evidence="1">
    <location>
        <begin position="203"/>
        <end position="224"/>
    </location>
</feature>
<sequence length="471" mass="51200">MDSTVSESIRITFDKPKAKDASNNSASSSNKDGQQLLMTNQTSATEKEIQVDQSCPELEELSSPKKSHHVSSTISKGLSKNAATNSQHTASSLSIGTSNGNNTAGCERLQKESTMPMPPPLKRTTSAPTPTASVPSKALRDKKQIFDPRTEAVKISPKPIHKVTATVTDSLHLQESSSTSSPSTQGTGRQDAAKNKNIPPPTDQRSCNSTVTTKPDSGNSTPQNKEAVPNSPVCNIGFSGGEIRMLPASPVSKSVSNTNQSRNNNTTGNSRNSKDRDNARDSSSSERSRSNSGSRHESRNGQNYSNRGNSSSVRGSHRGGRSGRPTTQYPMSPPITPPDPSAPPLMSISDFDSPANETLRQQTSPPDSNNTKRGRRRNRRGGHYSQQTAPFGPRSPPFNNYEFENSNSGYRYPQQQQQQQHNPNYYPNAGRPYRGGGNQRSNWGGMPRGNARGRYQNFSAPQVQAYSYPWF</sequence>
<feature type="compositionally biased region" description="Low complexity" evidence="1">
    <location>
        <begin position="254"/>
        <end position="271"/>
    </location>
</feature>
<dbReference type="Proteomes" id="UP000094527">
    <property type="component" value="Unassembled WGS sequence"/>
</dbReference>
<evidence type="ECO:0000313" key="2">
    <source>
        <dbReference type="EMBL" id="ODN00208.1"/>
    </source>
</evidence>
<feature type="compositionally biased region" description="Low complexity" evidence="1">
    <location>
        <begin position="124"/>
        <end position="137"/>
    </location>
</feature>
<keyword evidence="3" id="KW-1185">Reference proteome</keyword>
<dbReference type="EMBL" id="LJIJ01000224">
    <property type="protein sequence ID" value="ODN00208.1"/>
    <property type="molecule type" value="Genomic_DNA"/>
</dbReference>
<reference evidence="2 3" key="1">
    <citation type="journal article" date="2016" name="Genome Biol. Evol.">
        <title>Gene Family Evolution Reflects Adaptation to Soil Environmental Stressors in the Genome of the Collembolan Orchesella cincta.</title>
        <authorList>
            <person name="Faddeeva-Vakhrusheva A."/>
            <person name="Derks M.F."/>
            <person name="Anvar S.Y."/>
            <person name="Agamennone V."/>
            <person name="Suring W."/>
            <person name="Smit S."/>
            <person name="van Straalen N.M."/>
            <person name="Roelofs D."/>
        </authorList>
    </citation>
    <scope>NUCLEOTIDE SEQUENCE [LARGE SCALE GENOMIC DNA]</scope>
    <source>
        <tissue evidence="2">Mixed pool</tissue>
    </source>
</reference>
<feature type="compositionally biased region" description="Polar residues" evidence="1">
    <location>
        <begin position="165"/>
        <end position="175"/>
    </location>
</feature>
<proteinExistence type="predicted"/>
<feature type="compositionally biased region" description="Basic residues" evidence="1">
    <location>
        <begin position="372"/>
        <end position="382"/>
    </location>
</feature>
<evidence type="ECO:0000313" key="3">
    <source>
        <dbReference type="Proteomes" id="UP000094527"/>
    </source>
</evidence>
<feature type="compositionally biased region" description="Basic and acidic residues" evidence="1">
    <location>
        <begin position="272"/>
        <end position="299"/>
    </location>
</feature>